<evidence type="ECO:0000256" key="2">
    <source>
        <dbReference type="ARBA" id="ARBA00023125"/>
    </source>
</evidence>
<reference evidence="5 6" key="1">
    <citation type="journal article" date="2013" name="Genome Biol.">
        <title>Comparative genomics of the core and accessory genomes of 48 Sinorhizobium strains comprising five genospecies.</title>
        <authorList>
            <person name="Sugawara M."/>
            <person name="Epstein B."/>
            <person name="Badgley B.D."/>
            <person name="Unno T."/>
            <person name="Xu L."/>
            <person name="Reese J."/>
            <person name="Gyaneshwar P."/>
            <person name="Denny R."/>
            <person name="Mudge J."/>
            <person name="Bharti A.K."/>
            <person name="Farmer A.D."/>
            <person name="May G.D."/>
            <person name="Woodward J.E."/>
            <person name="Medigue C."/>
            <person name="Vallenet D."/>
            <person name="Lajus A."/>
            <person name="Rouy Z."/>
            <person name="Martinez-Vaz B."/>
            <person name="Tiffin P."/>
            <person name="Young N.D."/>
            <person name="Sadowsky M.J."/>
        </authorList>
    </citation>
    <scope>NUCLEOTIDE SEQUENCE [LARGE SCALE GENOMIC DNA]</scope>
    <source>
        <strain evidence="5 6">N6B1</strain>
    </source>
</reference>
<gene>
    <name evidence="5" type="primary">rhrA</name>
    <name evidence="5" type="ORF">GHK53_12625</name>
</gene>
<dbReference type="PANTHER" id="PTHR43280">
    <property type="entry name" value="ARAC-FAMILY TRANSCRIPTIONAL REGULATOR"/>
    <property type="match status" value="1"/>
</dbReference>
<dbReference type="Proteomes" id="UP000429484">
    <property type="component" value="Unassembled WGS sequence"/>
</dbReference>
<dbReference type="RefSeq" id="WP_153349730.1">
    <property type="nucleotide sequence ID" value="NZ_WISR01000126.1"/>
</dbReference>
<keyword evidence="3" id="KW-0804">Transcription</keyword>
<keyword evidence="1" id="KW-0805">Transcription regulation</keyword>
<evidence type="ECO:0000256" key="1">
    <source>
        <dbReference type="ARBA" id="ARBA00023015"/>
    </source>
</evidence>
<dbReference type="EMBL" id="WISR01000126">
    <property type="protein sequence ID" value="MQW33620.1"/>
    <property type="molecule type" value="Genomic_DNA"/>
</dbReference>
<dbReference type="SMART" id="SM00342">
    <property type="entry name" value="HTH_ARAC"/>
    <property type="match status" value="1"/>
</dbReference>
<keyword evidence="2" id="KW-0238">DNA-binding</keyword>
<evidence type="ECO:0000259" key="4">
    <source>
        <dbReference type="PROSITE" id="PS01124"/>
    </source>
</evidence>
<dbReference type="GO" id="GO:0003700">
    <property type="term" value="F:DNA-binding transcription factor activity"/>
    <property type="evidence" value="ECO:0007669"/>
    <property type="project" value="InterPro"/>
</dbReference>
<dbReference type="InterPro" id="IPR018060">
    <property type="entry name" value="HTH_AraC"/>
</dbReference>
<accession>A0AAW9TR87</accession>
<name>A0AAW9TR87_RHIML</name>
<feature type="domain" description="HTH araC/xylS-type" evidence="4">
    <location>
        <begin position="210"/>
        <end position="297"/>
    </location>
</feature>
<proteinExistence type="predicted"/>
<dbReference type="AlphaFoldDB" id="A0AAW9TR87"/>
<organism evidence="5 6">
    <name type="scientific">Rhizobium meliloti</name>
    <name type="common">Ensifer meliloti</name>
    <name type="synonym">Sinorhizobium meliloti</name>
    <dbReference type="NCBI Taxonomy" id="382"/>
    <lineage>
        <taxon>Bacteria</taxon>
        <taxon>Pseudomonadati</taxon>
        <taxon>Pseudomonadota</taxon>
        <taxon>Alphaproteobacteria</taxon>
        <taxon>Hyphomicrobiales</taxon>
        <taxon>Rhizobiaceae</taxon>
        <taxon>Sinorhizobium/Ensifer group</taxon>
        <taxon>Sinorhizobium</taxon>
    </lineage>
</organism>
<dbReference type="GO" id="GO:0043565">
    <property type="term" value="F:sequence-specific DNA binding"/>
    <property type="evidence" value="ECO:0007669"/>
    <property type="project" value="InterPro"/>
</dbReference>
<evidence type="ECO:0000256" key="3">
    <source>
        <dbReference type="ARBA" id="ARBA00023163"/>
    </source>
</evidence>
<dbReference type="SUPFAM" id="SSF46689">
    <property type="entry name" value="Homeodomain-like"/>
    <property type="match status" value="1"/>
</dbReference>
<dbReference type="PANTHER" id="PTHR43280:SF31">
    <property type="entry name" value="TRANSCRIPTIONAL REGULATORY PROTEIN"/>
    <property type="match status" value="1"/>
</dbReference>
<dbReference type="InterPro" id="IPR009057">
    <property type="entry name" value="Homeodomain-like_sf"/>
</dbReference>
<dbReference type="Gene3D" id="1.10.10.60">
    <property type="entry name" value="Homeodomain-like"/>
    <property type="match status" value="1"/>
</dbReference>
<dbReference type="PROSITE" id="PS01124">
    <property type="entry name" value="HTH_ARAC_FAMILY_2"/>
    <property type="match status" value="1"/>
</dbReference>
<protein>
    <submittedName>
        <fullName evidence="5">Rhizobactin biosynthesis transcriptional regulator RhrA</fullName>
    </submittedName>
</protein>
<evidence type="ECO:0000313" key="5">
    <source>
        <dbReference type="EMBL" id="MQW33620.1"/>
    </source>
</evidence>
<dbReference type="Pfam" id="PF12833">
    <property type="entry name" value="HTH_18"/>
    <property type="match status" value="1"/>
</dbReference>
<evidence type="ECO:0000313" key="6">
    <source>
        <dbReference type="Proteomes" id="UP000429484"/>
    </source>
</evidence>
<comment type="caution">
    <text evidence="5">The sequence shown here is derived from an EMBL/GenBank/DDBJ whole genome shotgun (WGS) entry which is preliminary data.</text>
</comment>
<sequence length="301" mass="33508">METIRPLKFGTLSLPDRESRLVCRSILLDMLGEATIAPDEGDLTGVTGLFWKYVSLSLATVYFPRTMLRVNASGMGDSGVVILRAMDSPLVIRHRRIKVEAARADVIFLPSDASSEITLPEGGRFDCAHLPAYALASKRDLLKPIMMQPLAAECLPLQLLTNYAGYLLRQEYQSEEHAGMMVAHFYDLLPVLAQDIGNVSPRETPHNRMASIKMHVEQNLANGSFSITDVAEAERITPRAIQKFFSREDTTFSRYVLGRRLSLAKSLILAEGEATSISQIAYNVGFNDLSYFNRTFRAVCI</sequence>